<sequence>MQQWKKLPYTVSIVSYGWGCGGHPAPPNEILACYFNLLKFPDNGNEIRVNIDCQDCRNAWLLKPKVYYPAGGYGWTDYNAQASVYHAYQLVHSRGIPDENIIVFHADNIANNPKNPTPGVVINEPNGTDVYHGVPKDYTGHEDSAQNLLRVLRGDPKLAEQGKKVLNSGPNDHIFVYFSDHGGEELLCFPWDNLYAEDLNTALIDMHKNNKFSKLVFYVMACESGSMFEKLLPSDINVYAVTSSTAQEFSFAKYNIESLDIWLSTHGDYFTDQWMYNSEHRDLQRETLLDQFHYIDTYAMNITQYIGNKTYHYQQHAQQFGDISIAELPVSQFLGPDNVYENLLDEINYEYQNNVATDGVHIRDRELYLAQKRIDSARDVNEKLRYAHELQRLLDERHMIDKQLYEYVNSIQHLMPNIATNSILHTKQELNNRHCYRQLVDTFHQNCYILSQNPYVLSKLHIFVNICEQMRDSSDADIAVNRLIKHCDSAVDPNL</sequence>
<dbReference type="GO" id="GO:0004197">
    <property type="term" value="F:cysteine-type endopeptidase activity"/>
    <property type="evidence" value="ECO:0007669"/>
    <property type="project" value="TreeGrafter"/>
</dbReference>
<dbReference type="Gene3D" id="3.40.50.1460">
    <property type="match status" value="1"/>
</dbReference>
<dbReference type="InterPro" id="IPR046427">
    <property type="entry name" value="Legumain_prodom_sf"/>
</dbReference>
<dbReference type="EMBL" id="CAJPVJ010005098">
    <property type="protein sequence ID" value="CAG2169227.1"/>
    <property type="molecule type" value="Genomic_DNA"/>
</dbReference>
<protein>
    <recommendedName>
        <fullName evidence="3">Legumain prodomain domain-containing protein</fullName>
    </recommendedName>
</protein>
<dbReference type="Gene3D" id="1.10.132.130">
    <property type="match status" value="1"/>
</dbReference>
<dbReference type="EMBL" id="OC919923">
    <property type="protein sequence ID" value="CAD7652040.1"/>
    <property type="molecule type" value="Genomic_DNA"/>
</dbReference>
<dbReference type="AlphaFoldDB" id="A0A7R9M2Y2"/>
<feature type="active site" evidence="2">
    <location>
        <position position="181"/>
    </location>
</feature>
<evidence type="ECO:0000313" key="5">
    <source>
        <dbReference type="Proteomes" id="UP000728032"/>
    </source>
</evidence>
<dbReference type="GO" id="GO:0051603">
    <property type="term" value="P:proteolysis involved in protein catabolic process"/>
    <property type="evidence" value="ECO:0007669"/>
    <property type="project" value="TreeGrafter"/>
</dbReference>
<dbReference type="PANTHER" id="PTHR12000:SF42">
    <property type="entry name" value="LEGUMAIN"/>
    <property type="match status" value="1"/>
</dbReference>
<evidence type="ECO:0000313" key="4">
    <source>
        <dbReference type="EMBL" id="CAD7652040.1"/>
    </source>
</evidence>
<dbReference type="PRINTS" id="PR00776">
    <property type="entry name" value="HEMOGLOBNASE"/>
</dbReference>
<evidence type="ECO:0000256" key="1">
    <source>
        <dbReference type="ARBA" id="ARBA00009941"/>
    </source>
</evidence>
<evidence type="ECO:0000259" key="3">
    <source>
        <dbReference type="Pfam" id="PF20985"/>
    </source>
</evidence>
<dbReference type="InterPro" id="IPR001096">
    <property type="entry name" value="Peptidase_C13"/>
</dbReference>
<gene>
    <name evidence="4" type="ORF">ONB1V03_LOCUS8707</name>
</gene>
<dbReference type="Pfam" id="PF01650">
    <property type="entry name" value="Peptidase_C13"/>
    <property type="match status" value="1"/>
</dbReference>
<keyword evidence="5" id="KW-1185">Reference proteome</keyword>
<dbReference type="CDD" id="cd21115">
    <property type="entry name" value="legumain_C"/>
    <property type="match status" value="1"/>
</dbReference>
<dbReference type="Pfam" id="PF20985">
    <property type="entry name" value="Legum_prodom"/>
    <property type="match status" value="1"/>
</dbReference>
<dbReference type="InterPro" id="IPR048501">
    <property type="entry name" value="Legum_prodom"/>
</dbReference>
<evidence type="ECO:0000256" key="2">
    <source>
        <dbReference type="PIRSR" id="PIRSR019663-1"/>
    </source>
</evidence>
<dbReference type="GO" id="GO:0005773">
    <property type="term" value="C:vacuole"/>
    <property type="evidence" value="ECO:0007669"/>
    <property type="project" value="GOC"/>
</dbReference>
<accession>A0A7R9M2Y2</accession>
<dbReference type="Proteomes" id="UP000728032">
    <property type="component" value="Unassembled WGS sequence"/>
</dbReference>
<feature type="active site" description="Nucleophile" evidence="2">
    <location>
        <position position="222"/>
    </location>
</feature>
<dbReference type="OrthoDB" id="192611at2759"/>
<name>A0A7R9M2Y2_9ACAR</name>
<organism evidence="4">
    <name type="scientific">Oppiella nova</name>
    <dbReference type="NCBI Taxonomy" id="334625"/>
    <lineage>
        <taxon>Eukaryota</taxon>
        <taxon>Metazoa</taxon>
        <taxon>Ecdysozoa</taxon>
        <taxon>Arthropoda</taxon>
        <taxon>Chelicerata</taxon>
        <taxon>Arachnida</taxon>
        <taxon>Acari</taxon>
        <taxon>Acariformes</taxon>
        <taxon>Sarcoptiformes</taxon>
        <taxon>Oribatida</taxon>
        <taxon>Brachypylina</taxon>
        <taxon>Oppioidea</taxon>
        <taxon>Oppiidae</taxon>
        <taxon>Oppiella</taxon>
    </lineage>
</organism>
<feature type="domain" description="Legumain prodomain" evidence="3">
    <location>
        <begin position="389"/>
        <end position="477"/>
    </location>
</feature>
<dbReference type="GO" id="GO:0006624">
    <property type="term" value="P:vacuolar protein processing"/>
    <property type="evidence" value="ECO:0007669"/>
    <property type="project" value="TreeGrafter"/>
</dbReference>
<comment type="similarity">
    <text evidence="1">Belongs to the peptidase C13 family.</text>
</comment>
<dbReference type="PIRSF" id="PIRSF019663">
    <property type="entry name" value="Legumain"/>
    <property type="match status" value="1"/>
</dbReference>
<reference evidence="4" key="1">
    <citation type="submission" date="2020-11" db="EMBL/GenBank/DDBJ databases">
        <authorList>
            <person name="Tran Van P."/>
        </authorList>
    </citation>
    <scope>NUCLEOTIDE SEQUENCE</scope>
</reference>
<dbReference type="PANTHER" id="PTHR12000">
    <property type="entry name" value="HEMOGLOBINASE FAMILY MEMBER"/>
    <property type="match status" value="1"/>
</dbReference>
<proteinExistence type="inferred from homology"/>